<organism evidence="4 5">
    <name type="scientific">Methylocystis echinoides</name>
    <dbReference type="NCBI Taxonomy" id="29468"/>
    <lineage>
        <taxon>Bacteria</taxon>
        <taxon>Pseudomonadati</taxon>
        <taxon>Pseudomonadota</taxon>
        <taxon>Alphaproteobacteria</taxon>
        <taxon>Hyphomicrobiales</taxon>
        <taxon>Methylocystaceae</taxon>
        <taxon>Methylocystis</taxon>
    </lineage>
</organism>
<dbReference type="InterPro" id="IPR000092">
    <property type="entry name" value="Polyprenyl_synt"/>
</dbReference>
<dbReference type="EMBL" id="BSEC01000001">
    <property type="protein sequence ID" value="GLI93681.1"/>
    <property type="molecule type" value="Genomic_DNA"/>
</dbReference>
<dbReference type="InterPro" id="IPR033749">
    <property type="entry name" value="Polyprenyl_synt_CS"/>
</dbReference>
<comment type="caution">
    <text evidence="4">The sequence shown here is derived from an EMBL/GenBank/DDBJ whole genome shotgun (WGS) entry which is preliminary data.</text>
</comment>
<evidence type="ECO:0000256" key="2">
    <source>
        <dbReference type="ARBA" id="ARBA00022842"/>
    </source>
</evidence>
<proteinExistence type="inferred from homology"/>
<dbReference type="RefSeq" id="WP_281803641.1">
    <property type="nucleotide sequence ID" value="NZ_BSEC01000001.1"/>
</dbReference>
<dbReference type="GO" id="GO:0046872">
    <property type="term" value="F:metal ion binding"/>
    <property type="evidence" value="ECO:0007669"/>
    <property type="project" value="UniProtKB-KW"/>
</dbReference>
<protein>
    <recommendedName>
        <fullName evidence="6">Polyprenyl synthetase</fullName>
    </recommendedName>
</protein>
<dbReference type="PROSITE" id="PS00723">
    <property type="entry name" value="POLYPRENYL_SYNTHASE_1"/>
    <property type="match status" value="1"/>
</dbReference>
<evidence type="ECO:0000313" key="4">
    <source>
        <dbReference type="EMBL" id="GLI93681.1"/>
    </source>
</evidence>
<accession>A0A9W6LSP9</accession>
<dbReference type="SUPFAM" id="SSF48576">
    <property type="entry name" value="Terpenoid synthases"/>
    <property type="match status" value="1"/>
</dbReference>
<dbReference type="GO" id="GO:0004659">
    <property type="term" value="F:prenyltransferase activity"/>
    <property type="evidence" value="ECO:0007669"/>
    <property type="project" value="InterPro"/>
</dbReference>
<dbReference type="InterPro" id="IPR008949">
    <property type="entry name" value="Isoprenoid_synthase_dom_sf"/>
</dbReference>
<dbReference type="AlphaFoldDB" id="A0A9W6LSP9"/>
<keyword evidence="1" id="KW-0479">Metal-binding</keyword>
<evidence type="ECO:0000256" key="1">
    <source>
        <dbReference type="ARBA" id="ARBA00022723"/>
    </source>
</evidence>
<dbReference type="GO" id="GO:0008299">
    <property type="term" value="P:isoprenoid biosynthetic process"/>
    <property type="evidence" value="ECO:0007669"/>
    <property type="project" value="InterPro"/>
</dbReference>
<dbReference type="PANTHER" id="PTHR12001">
    <property type="entry name" value="GERANYLGERANYL PYROPHOSPHATE SYNTHASE"/>
    <property type="match status" value="1"/>
</dbReference>
<keyword evidence="2" id="KW-0460">Magnesium</keyword>
<dbReference type="Gene3D" id="1.10.600.10">
    <property type="entry name" value="Farnesyl Diphosphate Synthase"/>
    <property type="match status" value="1"/>
</dbReference>
<evidence type="ECO:0000256" key="3">
    <source>
        <dbReference type="RuleBase" id="RU004466"/>
    </source>
</evidence>
<keyword evidence="5" id="KW-1185">Reference proteome</keyword>
<comment type="similarity">
    <text evidence="3">Belongs to the FPP/GGPP synthase family.</text>
</comment>
<evidence type="ECO:0000313" key="5">
    <source>
        <dbReference type="Proteomes" id="UP001144323"/>
    </source>
</evidence>
<dbReference type="Proteomes" id="UP001144323">
    <property type="component" value="Unassembled WGS sequence"/>
</dbReference>
<sequence>MNHRVHIPTGDQLIELLGLPEKAAPEAVLAAIDTALHGPLVDFLNRPGKTLRGQMVEIGYGLALGADADDQSRERTRILCDGLSNCVEALHAGSLIVDDIEDDSEVRRGQPTLHRRYGVAVALNAGNWLYFRALHHLLSLNMRADIERRCIDLLNRTLLRAHYGQAIDVGMPIDACEQAEAYDLCMTAIRLKSGTLTSLALSLGGAAASGGDDCLILLERIGERLGTALQLFDDLRNLERPDPHDPTRSKRLEDLYQRRPSWIWAIAAQTLSPRDYSDFKDAVRQLPDETLLDDWLTRRQLKQMADNAARAYLDETLSFARDALGEGPAVETAIGRIQAVSKMISGA</sequence>
<keyword evidence="3" id="KW-0808">Transferase</keyword>
<evidence type="ECO:0008006" key="6">
    <source>
        <dbReference type="Google" id="ProtNLM"/>
    </source>
</evidence>
<gene>
    <name evidence="4" type="ORF">LMG27198_26730</name>
</gene>
<name>A0A9W6LSP9_9HYPH</name>
<reference evidence="4" key="1">
    <citation type="journal article" date="2023" name="Int. J. Syst. Evol. Microbiol.">
        <title>Methylocystis iwaonis sp. nov., a type II methane-oxidizing bacterium from surface soil of a rice paddy field in Japan, and emended description of the genus Methylocystis (ex Whittenbury et al. 1970) Bowman et al. 1993.</title>
        <authorList>
            <person name="Kaise H."/>
            <person name="Sawadogo J.B."/>
            <person name="Alam M.S."/>
            <person name="Ueno C."/>
            <person name="Dianou D."/>
            <person name="Shinjo R."/>
            <person name="Asakawa S."/>
        </authorList>
    </citation>
    <scope>NUCLEOTIDE SEQUENCE</scope>
    <source>
        <strain evidence="4">LMG27198</strain>
    </source>
</reference>
<dbReference type="PANTHER" id="PTHR12001:SF44">
    <property type="entry name" value="GERANYLGERANYL PYROPHOSPHATE SYNTHASE"/>
    <property type="match status" value="1"/>
</dbReference>
<dbReference type="Pfam" id="PF00348">
    <property type="entry name" value="polyprenyl_synt"/>
    <property type="match status" value="1"/>
</dbReference>